<dbReference type="InterPro" id="IPR016181">
    <property type="entry name" value="Acyl_CoA_acyltransferase"/>
</dbReference>
<feature type="compositionally biased region" description="Low complexity" evidence="1">
    <location>
        <begin position="477"/>
        <end position="498"/>
    </location>
</feature>
<dbReference type="Gene3D" id="3.40.630.30">
    <property type="match status" value="1"/>
</dbReference>
<feature type="region of interest" description="Disordered" evidence="1">
    <location>
        <begin position="415"/>
        <end position="435"/>
    </location>
</feature>
<dbReference type="InterPro" id="IPR000182">
    <property type="entry name" value="GNAT_dom"/>
</dbReference>
<dbReference type="GO" id="GO:0016747">
    <property type="term" value="F:acyltransferase activity, transferring groups other than amino-acyl groups"/>
    <property type="evidence" value="ECO:0007669"/>
    <property type="project" value="InterPro"/>
</dbReference>
<proteinExistence type="predicted"/>
<sequence length="735" mass="78698">MAVTVRSYQDADLPGLAALLTRNSYGPAAHGRDLGPEDLAGVLLQRCVTDLLVGEEDGRILGCLAFGLGSGRRACEPDARFAGLYVVDRSQRKSLLPGRLFREGFSRMMHQGEVRTLRLEASPTNSRALGLYVRAGFRAAPTAHADEDGYLELVTHLPGVIEDLFGANRGYSLDNASRSLGWEMVRLGRSADFSTGMTLRDGRWVITYPITAGQLGLEVDVDLATGTALTYRQTSGEPITLPPERRAEEAPGAAVLLDQTLDCGARLRVDGAGTLRLTGRSGHELVRERWPVELGVEPPAVRRQGHRRRVSAAPVAGLPGAWRLTAQGDPITRLLRICGDRITVESTPDPDRRAVVTPWIRTRVGSRALMVDGRWRSGPLVYGLWPEEWTDFEAAYSGSPAAALWWTDGTDAVTSTWSGAEGRPEGLSAPQLVGETPGGTVTYRLEVTAAGAPPQALPLPGEAPIRPVVLRRRSAPRRGAASAATASRAARADPSPVALTAERSDGERVTLRHGDHEVMLAAATGLVRWTFRGTPILTGGYPNRAPLGAYRSHRVAMWCAATPPRGADDQGVEWIDDDGEEVLEFQPQPGLRGWSLAAAGERTLRVEARLVDDPGGQPGGRPRRVFDDAAIVLTPQTRRGAPLAVRVAGRLWRVENAGLPWRCSVEAAAVELDSGLALVLSGVHGQDAEIFIRRLDDGVVLSVLAAGGLVGVDLTVTDSLTQAERALSTTGGDHG</sequence>
<dbReference type="AlphaFoldDB" id="D8L2D2"/>
<name>D8L2D2_9ACTN</name>
<evidence type="ECO:0000313" key="3">
    <source>
        <dbReference type="EMBL" id="ACU45397.1"/>
    </source>
</evidence>
<feature type="region of interest" description="Disordered" evidence="1">
    <location>
        <begin position="473"/>
        <end position="505"/>
    </location>
</feature>
<protein>
    <submittedName>
        <fullName evidence="3">Putative acetyltransferase</fullName>
    </submittedName>
</protein>
<feature type="domain" description="N-acetyltransferase" evidence="2">
    <location>
        <begin position="3"/>
        <end position="158"/>
    </location>
</feature>
<dbReference type="PROSITE" id="PS51186">
    <property type="entry name" value="GNAT"/>
    <property type="match status" value="1"/>
</dbReference>
<dbReference type="SUPFAM" id="SSF55729">
    <property type="entry name" value="Acyl-CoA N-acyltransferases (Nat)"/>
    <property type="match status" value="1"/>
</dbReference>
<evidence type="ECO:0000259" key="2">
    <source>
        <dbReference type="PROSITE" id="PS51186"/>
    </source>
</evidence>
<reference evidence="3" key="1">
    <citation type="submission" date="2009-01" db="EMBL/GenBank/DDBJ databases">
        <title>Characterization of the biosynthetic gene cluster of the pigment granadaene in Propionibacterium jensenii.</title>
        <authorList>
            <person name="Vanberg C."/>
            <person name="Langsrud T."/>
            <person name="Nes I.F."/>
            <person name="Holo H."/>
        </authorList>
    </citation>
    <scope>NUCLEOTIDE SEQUENCE</scope>
    <source>
        <strain evidence="3">LMGT2818</strain>
    </source>
</reference>
<evidence type="ECO:0000256" key="1">
    <source>
        <dbReference type="SAM" id="MobiDB-lite"/>
    </source>
</evidence>
<keyword evidence="3" id="KW-0808">Transferase</keyword>
<organism evidence="3">
    <name type="scientific">Acidipropionibacterium jensenii</name>
    <dbReference type="NCBI Taxonomy" id="1749"/>
    <lineage>
        <taxon>Bacteria</taxon>
        <taxon>Bacillati</taxon>
        <taxon>Actinomycetota</taxon>
        <taxon>Actinomycetes</taxon>
        <taxon>Propionibacteriales</taxon>
        <taxon>Propionibacteriaceae</taxon>
        <taxon>Acidipropionibacterium</taxon>
    </lineage>
</organism>
<dbReference type="EMBL" id="FJ617193">
    <property type="protein sequence ID" value="ACU45397.1"/>
    <property type="molecule type" value="Genomic_DNA"/>
</dbReference>
<accession>D8L2D2</accession>